<evidence type="ECO:0008006" key="3">
    <source>
        <dbReference type="Google" id="ProtNLM"/>
    </source>
</evidence>
<dbReference type="Proteomes" id="UP001595817">
    <property type="component" value="Unassembled WGS sequence"/>
</dbReference>
<dbReference type="RefSeq" id="WP_378153502.1">
    <property type="nucleotide sequence ID" value="NZ_JBHSEC010000007.1"/>
</dbReference>
<dbReference type="EMBL" id="JBHSEC010000007">
    <property type="protein sequence ID" value="MFC4410069.1"/>
    <property type="molecule type" value="Genomic_DNA"/>
</dbReference>
<evidence type="ECO:0000313" key="2">
    <source>
        <dbReference type="Proteomes" id="UP001595817"/>
    </source>
</evidence>
<gene>
    <name evidence="1" type="ORF">ACFOZY_06410</name>
</gene>
<comment type="caution">
    <text evidence="1">The sequence shown here is derived from an EMBL/GenBank/DDBJ whole genome shotgun (WGS) entry which is preliminary data.</text>
</comment>
<sequence>MSFLAYIAGTLIAPNVAGYLLSKGLTNREEKKLIKEIKETVTEFNRKFDDTEVDSNYFVEFLEQNKISDTITQRVFNSYKTSKEDYEAISKKLAQEAVEFVNFKKDKFMHTRVQKPSDFEEYFSKLFEILVNFRESLLSIKEKAFLSIVDESIGKSIKTIEEKLSDDYLLGRYKNLEPDERIMHRLEELNHEYKTAFIPLGNGFIKRKEFSICKGAIDSGKSLIIHGRAGRGKSGCTVDIINYCEENVIPYLAIKLDKRIPSKTAEKWGEDLGLPASITHCIHSVSKNQRAVIILDQLDALRWTLAHSRDALIVCAQIINQVERLNIERENKISVVFVCRTHDLENDNNIRSLFKKVDSEEVIQWSKVQVNELDEDLVKGIVGKRYEQLTSKLKEILRIPSNLYIWQQLDPNKVYAECSTASHLVSQWWGQLSDKCFEFGLREDNLIQIKDKMVTFLERYSRIFIPLSILNENKSSLEFLSSNAFLIIQDKKVSFAHQSILDCFLAEKMLQRYYDGEDIVDIIGTKEKQTPGKRYQVQMFMQNLSEFDSHDFINAGQRMFEANQIRYFVKFVFLEVLNQIDNIDENIQNFIVNNCENEKYGNNIINNVIFSRPKYIRLLRKYGILDKWFNNQSKKDIVLKLLVSMSPNYDTDDIAFIEKYALNSKEDDNKLSKCFMYDINHDTDELFELRMKFYNRYPQMVDRYLDFKSMLKNCEIRTIRLLAFLLENKIKSKGGRIYNYEEEFLNQDSEILINNGEEVLNLLLPYVPTENEDSLLFSEWSGKYFRKRGLERACIQIIKKANAAIIAQQPEKFFDRYKEFMGKGNDLFNEIILDGLYRLPESYSDIVINYLCSDFNSNIFDKTGGNGDELFLAKQILGKHSRYCSEHIFNVLEERVLNYLSPKAKDRYLRRLNYNREKNGDTVYWSFWGDFQKEILEVLPYDRLSDQAKDLIRTLKRKFPNGTTLYKHSNGSGGWVSSPVAGKKLNNKKWLEILTNTKINNKSHSRWKEVPGGIVSNSIEEFARSFSDAVSEDPEGMINLVLSYQDKVLDVYLDSLFSGVAYSKALDSVPVGLLETMILTYPYDYTSYRANYICSLIRNRKNVNWSQEVLDILKDIAINHKNPEIGKPNITNNEDKEMRSFDMLQSNAINCVRGNAAEAVAQLVWNDSSVFIQFKDTIEKLALDENPAVKLASLFALWPSYNIERDWASEIILNLFEEDHRLAGFHDTKNMLFLLYPKYRERVLEVIKKCYESDDKELIEMGAYCLSEMFILKNEFAEIINNVDTMSEVQAVAVLHMTTNYFNKDEFNSLAKDMIRKFKASTLDLEMPISRLFYDNLIDLKRDKDFLIEIMNSGLSGRIVRAFVHYLEEESKSVVDYKDIILSMSYHLVGNEVGEFEGIWGIEDEISKLIIGLYDETSNSTIPEIKGIANECLDIWDLMFEKQFGQIRSLSQKLMER</sequence>
<evidence type="ECO:0000313" key="1">
    <source>
        <dbReference type="EMBL" id="MFC4410069.1"/>
    </source>
</evidence>
<name>A0ABV8X4K5_9LACT</name>
<keyword evidence="2" id="KW-1185">Reference proteome</keyword>
<accession>A0ABV8X4K5</accession>
<organism evidence="1 2">
    <name type="scientific">Chungangia koreensis</name>
    <dbReference type="NCBI Taxonomy" id="752657"/>
    <lineage>
        <taxon>Bacteria</taxon>
        <taxon>Bacillati</taxon>
        <taxon>Bacillota</taxon>
        <taxon>Bacilli</taxon>
        <taxon>Lactobacillales</taxon>
        <taxon>Chungangia</taxon>
    </lineage>
</organism>
<protein>
    <recommendedName>
        <fullName evidence="3">ATP-binding protein</fullName>
    </recommendedName>
</protein>
<reference evidence="2" key="1">
    <citation type="journal article" date="2019" name="Int. J. Syst. Evol. Microbiol.">
        <title>The Global Catalogue of Microorganisms (GCM) 10K type strain sequencing project: providing services to taxonomists for standard genome sequencing and annotation.</title>
        <authorList>
            <consortium name="The Broad Institute Genomics Platform"/>
            <consortium name="The Broad Institute Genome Sequencing Center for Infectious Disease"/>
            <person name="Wu L."/>
            <person name="Ma J."/>
        </authorList>
    </citation>
    <scope>NUCLEOTIDE SEQUENCE [LARGE SCALE GENOMIC DNA]</scope>
    <source>
        <strain evidence="2">CCUG 59778</strain>
    </source>
</reference>
<proteinExistence type="predicted"/>